<protein>
    <submittedName>
        <fullName evidence="1">Uncharacterized protein</fullName>
    </submittedName>
</protein>
<accession>A0A0F4GZJ4</accession>
<gene>
    <name evidence="1" type="ORF">TI39_contig52g00004</name>
</gene>
<keyword evidence="2" id="KW-1185">Reference proteome</keyword>
<name>A0A0F4GZJ4_9PEZI</name>
<evidence type="ECO:0000313" key="2">
    <source>
        <dbReference type="Proteomes" id="UP000033647"/>
    </source>
</evidence>
<proteinExistence type="predicted"/>
<organism evidence="1 2">
    <name type="scientific">Zymoseptoria brevis</name>
    <dbReference type="NCBI Taxonomy" id="1047168"/>
    <lineage>
        <taxon>Eukaryota</taxon>
        <taxon>Fungi</taxon>
        <taxon>Dikarya</taxon>
        <taxon>Ascomycota</taxon>
        <taxon>Pezizomycotina</taxon>
        <taxon>Dothideomycetes</taxon>
        <taxon>Dothideomycetidae</taxon>
        <taxon>Mycosphaerellales</taxon>
        <taxon>Mycosphaerellaceae</taxon>
        <taxon>Zymoseptoria</taxon>
    </lineage>
</organism>
<dbReference type="AlphaFoldDB" id="A0A0F4GZJ4"/>
<sequence length="143" mass="15782">MTRKLRAARDSLAMYSDWQVVRMVSDEGMIPAAKNGDAKLLAQYLKALKVMVAGHKADVLIANKRGNDRVNPTKEVKAFMGMDHATTDSRFRMTGCVAQLRFQTCVFAPRAGRGNTTAAKRVVSYLTSQMSKACEYLTATCAR</sequence>
<dbReference type="Proteomes" id="UP000033647">
    <property type="component" value="Unassembled WGS sequence"/>
</dbReference>
<evidence type="ECO:0000313" key="1">
    <source>
        <dbReference type="EMBL" id="KJY02433.1"/>
    </source>
</evidence>
<dbReference type="EMBL" id="LAFY01000049">
    <property type="protein sequence ID" value="KJY02433.1"/>
    <property type="molecule type" value="Genomic_DNA"/>
</dbReference>
<reference evidence="1 2" key="1">
    <citation type="submission" date="2015-03" db="EMBL/GenBank/DDBJ databases">
        <title>RNA-seq based gene annotation and comparative genomics of four Zymoseptoria species reveal species-specific pathogenicity related genes and transposable element activity.</title>
        <authorList>
            <person name="Grandaubert J."/>
            <person name="Bhattacharyya A."/>
            <person name="Stukenbrock E.H."/>
        </authorList>
    </citation>
    <scope>NUCLEOTIDE SEQUENCE [LARGE SCALE GENOMIC DNA]</scope>
    <source>
        <strain evidence="1 2">Zb18110</strain>
    </source>
</reference>
<comment type="caution">
    <text evidence="1">The sequence shown here is derived from an EMBL/GenBank/DDBJ whole genome shotgun (WGS) entry which is preliminary data.</text>
</comment>